<comment type="subcellular location">
    <subcellularLocation>
        <location evidence="1">Golgi apparatus membrane</location>
        <topology evidence="1">Single-pass type II membrane protein</topology>
    </subcellularLocation>
</comment>
<evidence type="ECO:0000256" key="6">
    <source>
        <dbReference type="ARBA" id="ARBA00022968"/>
    </source>
</evidence>
<feature type="non-terminal residue" evidence="13">
    <location>
        <position position="343"/>
    </location>
</feature>
<keyword evidence="14" id="KW-1185">Reference proteome</keyword>
<evidence type="ECO:0000256" key="10">
    <source>
        <dbReference type="ARBA" id="ARBA00023157"/>
    </source>
</evidence>
<evidence type="ECO:0000256" key="9">
    <source>
        <dbReference type="ARBA" id="ARBA00023136"/>
    </source>
</evidence>
<comment type="similarity">
    <text evidence="2">Belongs to the sulfotransferase 3 family.</text>
</comment>
<feature type="transmembrane region" description="Helical" evidence="12">
    <location>
        <begin position="12"/>
        <end position="29"/>
    </location>
</feature>
<keyword evidence="8" id="KW-0333">Golgi apparatus</keyword>
<evidence type="ECO:0000313" key="14">
    <source>
        <dbReference type="Proteomes" id="UP001432322"/>
    </source>
</evidence>
<dbReference type="PANTHER" id="PTHR12129">
    <property type="entry name" value="HEPARAN SULFATE 2-O-SULFOTRANSFERASE"/>
    <property type="match status" value="1"/>
</dbReference>
<sequence>FHEMIRFPPPGHLLTALLLFILIIVYIDYRLPPQAATVSYGRNMRTVEGRRPRIVVYNRVPKTASTTFTNAIAYDMFKQNSFNVVHLNLTRNRYVMSLADQSHLVRNLTEWRERQPLFIHGHVAFIDFEKFGFPAPMFINLLREPLERLLSHYYFLRYGDNYRVGLKRARAGNNETFDDCISRLGHDCDPSQMWLQIPYFCGHHAFCSEIGSRHALEQAKRTLVEKYLVVGVVDRLRDTVALLEATIPDFFHGALGHFDSLDDNRAHLRNTKKKIAPSAQTLFLVHSTEVYKVEREFYDFALAHFDAQFKKATNGSGKAEDAISMPPQYHFEKIKPVNPYSNL</sequence>
<accession>A0AAV5WQM2</accession>
<evidence type="ECO:0000256" key="12">
    <source>
        <dbReference type="SAM" id="Phobius"/>
    </source>
</evidence>
<dbReference type="GO" id="GO:0004394">
    <property type="term" value="F:heparan sulfate 2-sulfotransferase activity"/>
    <property type="evidence" value="ECO:0007669"/>
    <property type="project" value="UniProtKB-ARBA"/>
</dbReference>
<evidence type="ECO:0000313" key="13">
    <source>
        <dbReference type="EMBL" id="GMT32918.1"/>
    </source>
</evidence>
<name>A0AAV5WQM2_9BILA</name>
<dbReference type="EMBL" id="BTSY01000006">
    <property type="protein sequence ID" value="GMT32918.1"/>
    <property type="molecule type" value="Genomic_DNA"/>
</dbReference>
<dbReference type="GO" id="GO:0000139">
    <property type="term" value="C:Golgi membrane"/>
    <property type="evidence" value="ECO:0007669"/>
    <property type="project" value="UniProtKB-SubCell"/>
</dbReference>
<keyword evidence="6" id="KW-0735">Signal-anchor</keyword>
<dbReference type="Pfam" id="PF03567">
    <property type="entry name" value="Sulfotransfer_2"/>
    <property type="match status" value="1"/>
</dbReference>
<evidence type="ECO:0000256" key="7">
    <source>
        <dbReference type="ARBA" id="ARBA00022989"/>
    </source>
</evidence>
<keyword evidence="7 12" id="KW-1133">Transmembrane helix</keyword>
<keyword evidence="10" id="KW-1015">Disulfide bond</keyword>
<evidence type="ECO:0000256" key="5">
    <source>
        <dbReference type="ARBA" id="ARBA00022692"/>
    </source>
</evidence>
<reference evidence="13" key="1">
    <citation type="submission" date="2023-10" db="EMBL/GenBank/DDBJ databases">
        <title>Genome assembly of Pristionchus species.</title>
        <authorList>
            <person name="Yoshida K."/>
            <person name="Sommer R.J."/>
        </authorList>
    </citation>
    <scope>NUCLEOTIDE SEQUENCE</scope>
    <source>
        <strain evidence="13">RS5133</strain>
    </source>
</reference>
<organism evidence="13 14">
    <name type="scientific">Pristionchus fissidentatus</name>
    <dbReference type="NCBI Taxonomy" id="1538716"/>
    <lineage>
        <taxon>Eukaryota</taxon>
        <taxon>Metazoa</taxon>
        <taxon>Ecdysozoa</taxon>
        <taxon>Nematoda</taxon>
        <taxon>Chromadorea</taxon>
        <taxon>Rhabditida</taxon>
        <taxon>Rhabditina</taxon>
        <taxon>Diplogasteromorpha</taxon>
        <taxon>Diplogasteroidea</taxon>
        <taxon>Neodiplogasteridae</taxon>
        <taxon>Pristionchus</taxon>
    </lineage>
</organism>
<dbReference type="AlphaFoldDB" id="A0AAV5WQM2"/>
<evidence type="ECO:0000256" key="1">
    <source>
        <dbReference type="ARBA" id="ARBA00004323"/>
    </source>
</evidence>
<evidence type="ECO:0000256" key="2">
    <source>
        <dbReference type="ARBA" id="ARBA00010569"/>
    </source>
</evidence>
<keyword evidence="4" id="KW-0808">Transferase</keyword>
<protein>
    <recommendedName>
        <fullName evidence="15">Heparan sulfate 2-O-sulfotransferase</fullName>
    </recommendedName>
</protein>
<dbReference type="InterPro" id="IPR027417">
    <property type="entry name" value="P-loop_NTPase"/>
</dbReference>
<comment type="subunit">
    <text evidence="3">Homotrimer.</text>
</comment>
<dbReference type="GO" id="GO:0015012">
    <property type="term" value="P:heparan sulfate proteoglycan biosynthetic process"/>
    <property type="evidence" value="ECO:0007669"/>
    <property type="project" value="UniProtKB-ARBA"/>
</dbReference>
<dbReference type="InterPro" id="IPR005331">
    <property type="entry name" value="Sulfotransferase"/>
</dbReference>
<proteinExistence type="inferred from homology"/>
<evidence type="ECO:0000256" key="11">
    <source>
        <dbReference type="ARBA" id="ARBA00023180"/>
    </source>
</evidence>
<evidence type="ECO:0000256" key="8">
    <source>
        <dbReference type="ARBA" id="ARBA00023034"/>
    </source>
</evidence>
<keyword evidence="11" id="KW-0325">Glycoprotein</keyword>
<dbReference type="InterPro" id="IPR007734">
    <property type="entry name" value="Heparan_SO4_2-O-STrfase"/>
</dbReference>
<evidence type="ECO:0008006" key="15">
    <source>
        <dbReference type="Google" id="ProtNLM"/>
    </source>
</evidence>
<keyword evidence="5 12" id="KW-0812">Transmembrane</keyword>
<gene>
    <name evidence="13" type="ORF">PFISCL1PPCAC_24215</name>
</gene>
<comment type="caution">
    <text evidence="13">The sequence shown here is derived from an EMBL/GenBank/DDBJ whole genome shotgun (WGS) entry which is preliminary data.</text>
</comment>
<dbReference type="FunFam" id="3.40.50.300:FF:001418">
    <property type="entry name" value="Heparan sulfate 2-o-sulfotransferase"/>
    <property type="match status" value="1"/>
</dbReference>
<dbReference type="Gene3D" id="3.40.50.300">
    <property type="entry name" value="P-loop containing nucleotide triphosphate hydrolases"/>
    <property type="match status" value="1"/>
</dbReference>
<evidence type="ECO:0000256" key="4">
    <source>
        <dbReference type="ARBA" id="ARBA00022679"/>
    </source>
</evidence>
<dbReference type="PANTHER" id="PTHR12129:SF17">
    <property type="entry name" value="HEPARAN SULFATE 2-O-SULFOTRANSFERASE 1"/>
    <property type="match status" value="1"/>
</dbReference>
<feature type="non-terminal residue" evidence="13">
    <location>
        <position position="1"/>
    </location>
</feature>
<keyword evidence="9 12" id="KW-0472">Membrane</keyword>
<dbReference type="SUPFAM" id="SSF52540">
    <property type="entry name" value="P-loop containing nucleoside triphosphate hydrolases"/>
    <property type="match status" value="1"/>
</dbReference>
<dbReference type="Proteomes" id="UP001432322">
    <property type="component" value="Unassembled WGS sequence"/>
</dbReference>
<evidence type="ECO:0000256" key="3">
    <source>
        <dbReference type="ARBA" id="ARBA00011233"/>
    </source>
</evidence>